<evidence type="ECO:0000313" key="1">
    <source>
        <dbReference type="EMBL" id="KXA95342.1"/>
    </source>
</evidence>
<gene>
    <name evidence="1" type="ORF">AKJ36_00930</name>
</gene>
<reference evidence="1 2" key="1">
    <citation type="journal article" date="2016" name="Sci. Rep.">
        <title>Metabolic traits of an uncultured archaeal lineage -MSBL1- from brine pools of the Red Sea.</title>
        <authorList>
            <person name="Mwirichia R."/>
            <person name="Alam I."/>
            <person name="Rashid M."/>
            <person name="Vinu M."/>
            <person name="Ba-Alawi W."/>
            <person name="Anthony Kamau A."/>
            <person name="Kamanda Ngugi D."/>
            <person name="Goker M."/>
            <person name="Klenk H.P."/>
            <person name="Bajic V."/>
            <person name="Stingl U."/>
        </authorList>
    </citation>
    <scope>NUCLEOTIDE SEQUENCE [LARGE SCALE GENOMIC DNA]</scope>
    <source>
        <strain evidence="1">SCGC-AAA259I07</strain>
    </source>
</reference>
<comment type="caution">
    <text evidence="1">The sequence shown here is derived from an EMBL/GenBank/DDBJ whole genome shotgun (WGS) entry which is preliminary data.</text>
</comment>
<protein>
    <submittedName>
        <fullName evidence="1">Uncharacterized protein</fullName>
    </submittedName>
</protein>
<evidence type="ECO:0000313" key="2">
    <source>
        <dbReference type="Proteomes" id="UP000070155"/>
    </source>
</evidence>
<keyword evidence="2" id="KW-1185">Reference proteome</keyword>
<dbReference type="EMBL" id="LHXQ01000007">
    <property type="protein sequence ID" value="KXA95342.1"/>
    <property type="molecule type" value="Genomic_DNA"/>
</dbReference>
<sequence length="60" mass="7158">MRSDESRPECLLNWNLWVRDSVSGALSEGAYTVKEGPGTYYFVFSGEYMDYFWVKVYDWR</sequence>
<dbReference type="Proteomes" id="UP000070155">
    <property type="component" value="Unassembled WGS sequence"/>
</dbReference>
<accession>A0A133UM86</accession>
<dbReference type="AlphaFoldDB" id="A0A133UM86"/>
<name>A0A133UM86_9EURY</name>
<proteinExistence type="predicted"/>
<organism evidence="1 2">
    <name type="scientific">candidate division MSBL1 archaeon SCGC-AAA259I07</name>
    <dbReference type="NCBI Taxonomy" id="1698266"/>
    <lineage>
        <taxon>Archaea</taxon>
        <taxon>Methanobacteriati</taxon>
        <taxon>Methanobacteriota</taxon>
        <taxon>candidate division MSBL1</taxon>
    </lineage>
</organism>